<keyword evidence="5" id="KW-1185">Reference proteome</keyword>
<organism evidence="4 5">
    <name type="scientific">Ancylostoma ceylanicum</name>
    <dbReference type="NCBI Taxonomy" id="53326"/>
    <lineage>
        <taxon>Eukaryota</taxon>
        <taxon>Metazoa</taxon>
        <taxon>Ecdysozoa</taxon>
        <taxon>Nematoda</taxon>
        <taxon>Chromadorea</taxon>
        <taxon>Rhabditida</taxon>
        <taxon>Rhabditina</taxon>
        <taxon>Rhabditomorpha</taxon>
        <taxon>Strongyloidea</taxon>
        <taxon>Ancylostomatidae</taxon>
        <taxon>Ancylostomatinae</taxon>
        <taxon>Ancylostoma</taxon>
    </lineage>
</organism>
<comment type="caution">
    <text evidence="4">The sequence shown here is derived from an EMBL/GenBank/DDBJ whole genome shotgun (WGS) entry which is preliminary data.</text>
</comment>
<keyword evidence="1" id="KW-0862">Zinc</keyword>
<reference evidence="5" key="1">
    <citation type="journal article" date="2015" name="Nat. Genet.">
        <title>The genome and transcriptome of the zoonotic hookworm Ancylostoma ceylanicum identify infection-specific gene families.</title>
        <authorList>
            <person name="Schwarz E.M."/>
            <person name="Hu Y."/>
            <person name="Antoshechkin I."/>
            <person name="Miller M.M."/>
            <person name="Sternberg P.W."/>
            <person name="Aroian R.V."/>
        </authorList>
    </citation>
    <scope>NUCLEOTIDE SEQUENCE</scope>
    <source>
        <strain evidence="5">HY135</strain>
    </source>
</reference>
<feature type="domain" description="CCHC-type" evidence="3">
    <location>
        <begin position="344"/>
        <end position="360"/>
    </location>
</feature>
<evidence type="ECO:0000256" key="2">
    <source>
        <dbReference type="SAM" id="Coils"/>
    </source>
</evidence>
<dbReference type="Proteomes" id="UP000024635">
    <property type="component" value="Unassembled WGS sequence"/>
</dbReference>
<evidence type="ECO:0000256" key="1">
    <source>
        <dbReference type="PROSITE-ProRule" id="PRU00047"/>
    </source>
</evidence>
<keyword evidence="1" id="KW-0863">Zinc-finger</keyword>
<proteinExistence type="predicted"/>
<dbReference type="GO" id="GO:0008270">
    <property type="term" value="F:zinc ion binding"/>
    <property type="evidence" value="ECO:0007669"/>
    <property type="project" value="UniProtKB-KW"/>
</dbReference>
<evidence type="ECO:0000313" key="4">
    <source>
        <dbReference type="EMBL" id="EYB81942.1"/>
    </source>
</evidence>
<keyword evidence="2" id="KW-0175">Coiled coil</keyword>
<gene>
    <name evidence="4" type="primary">Acey_s0371.g141</name>
    <name evidence="4" type="ORF">Y032_0371g141</name>
</gene>
<feature type="coiled-coil region" evidence="2">
    <location>
        <begin position="364"/>
        <end position="391"/>
    </location>
</feature>
<protein>
    <recommendedName>
        <fullName evidence="3">CCHC-type domain-containing protein</fullName>
    </recommendedName>
</protein>
<dbReference type="OrthoDB" id="5861204at2759"/>
<keyword evidence="1" id="KW-0479">Metal-binding</keyword>
<accession>A0A016RV08</accession>
<dbReference type="InterPro" id="IPR001878">
    <property type="entry name" value="Znf_CCHC"/>
</dbReference>
<dbReference type="PROSITE" id="PS50158">
    <property type="entry name" value="ZF_CCHC"/>
    <property type="match status" value="1"/>
</dbReference>
<sequence>MSRRTSVYEELRRTKHDLKRLRSAIPRLMRPEELLDHIVTKCRDVMLYSSIVDKLHHDVPFFSTSSERWGELERDAQILELKAENCEIRFLYLRHSLRTLFATAPLLIATGKTSEAAWETMLEQPQMYYDAEGRGHELPMQQETIEKIIADQLMSINDLHTTLRNIRSTILCEERAHQESNLEKVAASINTVHNAIEELKRKVDSQPMNNSCCEAEVDDPARRGDDQMDTSQAVEEIPAHDRDTLNFLRRTLEAKIHVLEIRIGVLEKELPCRPRAFVNGLDRSSEKRMRCVFCGARGSHYSDSCGKVRDGKRRKLLLRKEKRCITCLELECMENESCPKFWTRCFHCGQMGHHSAVCDQPDVAKRIEEQIEEATAELRHTKEKVDAIRRKLGMETAESESLPNPTL</sequence>
<evidence type="ECO:0000313" key="5">
    <source>
        <dbReference type="Proteomes" id="UP000024635"/>
    </source>
</evidence>
<dbReference type="EMBL" id="JARK01001707">
    <property type="protein sequence ID" value="EYB81942.1"/>
    <property type="molecule type" value="Genomic_DNA"/>
</dbReference>
<evidence type="ECO:0000259" key="3">
    <source>
        <dbReference type="PROSITE" id="PS50158"/>
    </source>
</evidence>
<name>A0A016RV08_9BILA</name>
<dbReference type="AlphaFoldDB" id="A0A016RV08"/>
<dbReference type="GO" id="GO:0003676">
    <property type="term" value="F:nucleic acid binding"/>
    <property type="evidence" value="ECO:0007669"/>
    <property type="project" value="InterPro"/>
</dbReference>